<name>Q9YC42_AERPE</name>
<dbReference type="EMBL" id="BA000002">
    <property type="protein sequence ID" value="BAA80406.2"/>
    <property type="molecule type" value="Genomic_DNA"/>
</dbReference>
<keyword evidence="1" id="KW-0812">Transmembrane</keyword>
<sequence length="331" mass="34841">MGATAPRSPATAFTVTVLLFPVVAVAFYLALTNEVSTGRREYVASIVVSAAALTASSLIYGFAVVRAVLGLGYRLVVPAAAALAAYAYLKYYGFASPAWESVAYTFLVYSLWFLVALLASTTASSLTEPPLSKPGGSPLRLLKALIETTVRNAGRATLAIALVAALPATAYILSLLYTSVQGEPLLSGDQVVLPGLQSPVKAEDAVKTIRVDPESGEAVIEIQSPKGDVFTLYGTIEAASEDRTVIRTSRGILAVSDNITGKIVMVSDENLESVQSDTDIKNSLLHKMASAVLPPLLELIPSQEGTHISYIASGIILYLAGSLLARLSGYR</sequence>
<protein>
    <submittedName>
        <fullName evidence="2">Uncharacterized protein</fullName>
    </submittedName>
</protein>
<dbReference type="EnsemblBacteria" id="BAA80406">
    <property type="protein sequence ID" value="BAA80406"/>
    <property type="gene ID" value="APE_1409.1"/>
</dbReference>
<evidence type="ECO:0000313" key="3">
    <source>
        <dbReference type="Proteomes" id="UP000002518"/>
    </source>
</evidence>
<accession>Q9YC42</accession>
<keyword evidence="3" id="KW-1185">Reference proteome</keyword>
<dbReference type="AlphaFoldDB" id="Q9YC42"/>
<proteinExistence type="predicted"/>
<keyword evidence="1" id="KW-0472">Membrane</keyword>
<dbReference type="GeneID" id="1445998"/>
<feature type="transmembrane region" description="Helical" evidence="1">
    <location>
        <begin position="71"/>
        <end position="89"/>
    </location>
</feature>
<dbReference type="RefSeq" id="WP_010866352.1">
    <property type="nucleotide sequence ID" value="NC_000854.2"/>
</dbReference>
<dbReference type="PATRIC" id="fig|272557.25.peg.955"/>
<dbReference type="KEGG" id="ape:APE_1409.1"/>
<keyword evidence="1" id="KW-1133">Transmembrane helix</keyword>
<feature type="transmembrane region" description="Helical" evidence="1">
    <location>
        <begin position="101"/>
        <end position="119"/>
    </location>
</feature>
<feature type="transmembrane region" description="Helical" evidence="1">
    <location>
        <begin position="307"/>
        <end position="325"/>
    </location>
</feature>
<gene>
    <name evidence="2" type="ordered locus">APE_1409.1</name>
</gene>
<feature type="transmembrane region" description="Helical" evidence="1">
    <location>
        <begin position="12"/>
        <end position="30"/>
    </location>
</feature>
<evidence type="ECO:0000313" key="2">
    <source>
        <dbReference type="EMBL" id="BAA80406.2"/>
    </source>
</evidence>
<evidence type="ECO:0000256" key="1">
    <source>
        <dbReference type="SAM" id="Phobius"/>
    </source>
</evidence>
<feature type="transmembrane region" description="Helical" evidence="1">
    <location>
        <begin position="156"/>
        <end position="177"/>
    </location>
</feature>
<reference evidence="2 3" key="1">
    <citation type="journal article" date="1999" name="DNA Res.">
        <title>Complete genome sequence of an aerobic hyper-thermophilic crenarchaeon, Aeropyrum pernix K1.</title>
        <authorList>
            <person name="Kawarabayasi Y."/>
            <person name="Hino Y."/>
            <person name="Horikawa H."/>
            <person name="Yamazaki S."/>
            <person name="Haikawa Y."/>
            <person name="Jin-no K."/>
            <person name="Takahashi M."/>
            <person name="Sekine M."/>
            <person name="Baba S."/>
            <person name="Ankai A."/>
            <person name="Kosugi H."/>
            <person name="Hosoyama A."/>
            <person name="Fukui S."/>
            <person name="Nagai Y."/>
            <person name="Nishijima K."/>
            <person name="Nakazawa H."/>
            <person name="Takamiya M."/>
            <person name="Masuda S."/>
            <person name="Funahashi T."/>
            <person name="Tanaka T."/>
            <person name="Kudoh Y."/>
            <person name="Yamazaki J."/>
            <person name="Kushida N."/>
            <person name="Oguchi A."/>
            <person name="Aoki K."/>
            <person name="Kubota K."/>
            <person name="Nakamura Y."/>
            <person name="Nomura N."/>
            <person name="Sako Y."/>
            <person name="Kikuchi H."/>
        </authorList>
    </citation>
    <scope>NUCLEOTIDE SEQUENCE [LARGE SCALE GENOMIC DNA]</scope>
    <source>
        <strain evidence="3">ATCC 700893 / DSM 11879 / JCM 9820 / NBRC 100138 / K1</strain>
    </source>
</reference>
<dbReference type="PIR" id="H72618">
    <property type="entry name" value="H72618"/>
</dbReference>
<organism evidence="2 3">
    <name type="scientific">Aeropyrum pernix (strain ATCC 700893 / DSM 11879 / JCM 9820 / NBRC 100138 / K1)</name>
    <dbReference type="NCBI Taxonomy" id="272557"/>
    <lineage>
        <taxon>Archaea</taxon>
        <taxon>Thermoproteota</taxon>
        <taxon>Thermoprotei</taxon>
        <taxon>Desulfurococcales</taxon>
        <taxon>Desulfurococcaceae</taxon>
        <taxon>Aeropyrum</taxon>
    </lineage>
</organism>
<feature type="transmembrane region" description="Helical" evidence="1">
    <location>
        <begin position="42"/>
        <end position="64"/>
    </location>
</feature>
<dbReference type="Proteomes" id="UP000002518">
    <property type="component" value="Chromosome"/>
</dbReference>